<sequence>MVDLDRAYETSLFGKSMRAQFREDNQDVAAENTLLLNALKDEELQLTEDRATLSAEEFAAAAAAFDAKVQEIRSARLEKIRQVDEQFKNLKPLFFSRIEPFFDLVMREFNATVILEKRSVLRSIEGIDITDLLVERVDDAFLASISATEPAAEN</sequence>
<dbReference type="EMBL" id="CP003984">
    <property type="protein sequence ID" value="AII87062.1"/>
    <property type="molecule type" value="Genomic_DNA"/>
</dbReference>
<dbReference type="InterPro" id="IPR005632">
    <property type="entry name" value="Chaperone_Skp"/>
</dbReference>
<organism evidence="1 2">
    <name type="scientific">Planktomarina temperata RCA23</name>
    <dbReference type="NCBI Taxonomy" id="666509"/>
    <lineage>
        <taxon>Bacteria</taxon>
        <taxon>Pseudomonadati</taxon>
        <taxon>Pseudomonadota</taxon>
        <taxon>Alphaproteobacteria</taxon>
        <taxon>Rhodobacterales</taxon>
        <taxon>Paracoccaceae</taxon>
        <taxon>Planktomarina</taxon>
    </lineage>
</organism>
<protein>
    <submittedName>
        <fullName evidence="1">Outer tein</fullName>
    </submittedName>
</protein>
<keyword evidence="2" id="KW-1185">Reference proteome</keyword>
<proteinExistence type="predicted"/>
<dbReference type="Proteomes" id="UP000028680">
    <property type="component" value="Chromosome"/>
</dbReference>
<dbReference type="Gene3D" id="3.30.910.20">
    <property type="entry name" value="Skp domain"/>
    <property type="match status" value="1"/>
</dbReference>
<dbReference type="SMART" id="SM00935">
    <property type="entry name" value="OmpH"/>
    <property type="match status" value="1"/>
</dbReference>
<evidence type="ECO:0000313" key="1">
    <source>
        <dbReference type="EMBL" id="AII87062.1"/>
    </source>
</evidence>
<evidence type="ECO:0000313" key="2">
    <source>
        <dbReference type="Proteomes" id="UP000028680"/>
    </source>
</evidence>
<dbReference type="GO" id="GO:0051082">
    <property type="term" value="F:unfolded protein binding"/>
    <property type="evidence" value="ECO:0007669"/>
    <property type="project" value="InterPro"/>
</dbReference>
<dbReference type="Pfam" id="PF03938">
    <property type="entry name" value="OmpH"/>
    <property type="match status" value="1"/>
</dbReference>
<dbReference type="SUPFAM" id="SSF111384">
    <property type="entry name" value="OmpH-like"/>
    <property type="match status" value="1"/>
</dbReference>
<dbReference type="InterPro" id="IPR024930">
    <property type="entry name" value="Skp_dom_sf"/>
</dbReference>
<name>A0AAN0RJ42_9RHOB</name>
<dbReference type="AlphaFoldDB" id="A0AAN0RJ42"/>
<reference evidence="1 2" key="1">
    <citation type="journal article" date="2014" name="ISME J.">
        <title>Adaptation of an abundant Roseobacter RCA organism to pelagic systems revealed by genomic and transcriptomic analyses.</title>
        <authorList>
            <person name="Voget S."/>
            <person name="Wemheuer B."/>
            <person name="Brinkhoff T."/>
            <person name="Vollmers J."/>
            <person name="Dietrich S."/>
            <person name="Giebel H.A."/>
            <person name="Beardsley C."/>
            <person name="Sardemann C."/>
            <person name="Bakenhus I."/>
            <person name="Billerbeck S."/>
            <person name="Daniel R."/>
            <person name="Simon M."/>
        </authorList>
    </citation>
    <scope>NUCLEOTIDE SEQUENCE [LARGE SCALE GENOMIC DNA]</scope>
    <source>
        <strain evidence="1 2">RCA23</strain>
    </source>
</reference>
<accession>A0AAN0RJ42</accession>
<gene>
    <name evidence="1" type="ORF">RCA23_c15240</name>
</gene>
<dbReference type="KEGG" id="ptp:RCA23_c15240"/>